<proteinExistence type="inferred from homology"/>
<keyword evidence="5" id="KW-0378">Hydrolase</keyword>
<dbReference type="Pfam" id="PF00772">
    <property type="entry name" value="DnaB"/>
    <property type="match status" value="1"/>
</dbReference>
<name>A0A0F9S4U2_9ZZZZ</name>
<comment type="catalytic activity">
    <reaction evidence="11">
        <text>ATP + H2O = ADP + phosphate + H(+)</text>
        <dbReference type="Rhea" id="RHEA:13065"/>
        <dbReference type="ChEBI" id="CHEBI:15377"/>
        <dbReference type="ChEBI" id="CHEBI:15378"/>
        <dbReference type="ChEBI" id="CHEBI:30616"/>
        <dbReference type="ChEBI" id="CHEBI:43474"/>
        <dbReference type="ChEBI" id="CHEBI:456216"/>
        <dbReference type="EC" id="5.6.2.3"/>
    </reaction>
</comment>
<dbReference type="PROSITE" id="PS51199">
    <property type="entry name" value="SF4_HELICASE"/>
    <property type="match status" value="1"/>
</dbReference>
<dbReference type="InterPro" id="IPR007693">
    <property type="entry name" value="DNA_helicase_DnaB-like_N"/>
</dbReference>
<dbReference type="PANTHER" id="PTHR30153:SF2">
    <property type="entry name" value="REPLICATIVE DNA HELICASE"/>
    <property type="match status" value="1"/>
</dbReference>
<comment type="caution">
    <text evidence="13">The sequence shown here is derived from an EMBL/GenBank/DDBJ whole genome shotgun (WGS) entry which is preliminary data.</text>
</comment>
<dbReference type="GO" id="GO:1990077">
    <property type="term" value="C:primosome complex"/>
    <property type="evidence" value="ECO:0007669"/>
    <property type="project" value="UniProtKB-KW"/>
</dbReference>
<keyword evidence="8" id="KW-0238">DNA-binding</keyword>
<dbReference type="GO" id="GO:0005829">
    <property type="term" value="C:cytosol"/>
    <property type="evidence" value="ECO:0007669"/>
    <property type="project" value="TreeGrafter"/>
</dbReference>
<dbReference type="Gene3D" id="1.10.860.10">
    <property type="entry name" value="DNAb Helicase, Chain A"/>
    <property type="match status" value="1"/>
</dbReference>
<dbReference type="InterPro" id="IPR003593">
    <property type="entry name" value="AAA+_ATPase"/>
</dbReference>
<evidence type="ECO:0000256" key="2">
    <source>
        <dbReference type="ARBA" id="ARBA00022515"/>
    </source>
</evidence>
<dbReference type="EC" id="5.6.2.3" evidence="10"/>
<dbReference type="PANTHER" id="PTHR30153">
    <property type="entry name" value="REPLICATIVE DNA HELICASE DNAB"/>
    <property type="match status" value="1"/>
</dbReference>
<dbReference type="GO" id="GO:0005524">
    <property type="term" value="F:ATP binding"/>
    <property type="evidence" value="ECO:0007669"/>
    <property type="project" value="UniProtKB-KW"/>
</dbReference>
<dbReference type="EMBL" id="LAZR01002277">
    <property type="protein sequence ID" value="KKN32101.1"/>
    <property type="molecule type" value="Genomic_DNA"/>
</dbReference>
<keyword evidence="7" id="KW-0067">ATP-binding</keyword>
<protein>
    <recommendedName>
        <fullName evidence="10">DNA 5'-3' helicase</fullName>
        <ecNumber evidence="10">5.6.2.3</ecNumber>
    </recommendedName>
</protein>
<dbReference type="SMART" id="SM00382">
    <property type="entry name" value="AAA"/>
    <property type="match status" value="1"/>
</dbReference>
<keyword evidence="3" id="KW-0235">DNA replication</keyword>
<gene>
    <name evidence="13" type="ORF">LCGC14_0817120</name>
</gene>
<keyword evidence="2" id="KW-0639">Primosome</keyword>
<feature type="domain" description="SF4 helicase" evidence="12">
    <location>
        <begin position="173"/>
        <end position="441"/>
    </location>
</feature>
<dbReference type="SUPFAM" id="SSF52540">
    <property type="entry name" value="P-loop containing nucleoside triphosphate hydrolases"/>
    <property type="match status" value="1"/>
</dbReference>
<evidence type="ECO:0000256" key="7">
    <source>
        <dbReference type="ARBA" id="ARBA00022840"/>
    </source>
</evidence>
<evidence type="ECO:0000313" key="13">
    <source>
        <dbReference type="EMBL" id="KKN32101.1"/>
    </source>
</evidence>
<keyword evidence="4" id="KW-0547">Nucleotide-binding</keyword>
<dbReference type="InterPro" id="IPR007694">
    <property type="entry name" value="DNA_helicase_DnaB-like_C"/>
</dbReference>
<dbReference type="SUPFAM" id="SSF48024">
    <property type="entry name" value="N-terminal domain of DnaB helicase"/>
    <property type="match status" value="1"/>
</dbReference>
<evidence type="ECO:0000256" key="6">
    <source>
        <dbReference type="ARBA" id="ARBA00022806"/>
    </source>
</evidence>
<dbReference type="GO" id="GO:0003677">
    <property type="term" value="F:DNA binding"/>
    <property type="evidence" value="ECO:0007669"/>
    <property type="project" value="UniProtKB-KW"/>
</dbReference>
<evidence type="ECO:0000256" key="4">
    <source>
        <dbReference type="ARBA" id="ARBA00022741"/>
    </source>
</evidence>
<comment type="similarity">
    <text evidence="1">Belongs to the helicase family. DnaB subfamily.</text>
</comment>
<evidence type="ECO:0000256" key="1">
    <source>
        <dbReference type="ARBA" id="ARBA00008428"/>
    </source>
</evidence>
<evidence type="ECO:0000256" key="9">
    <source>
        <dbReference type="ARBA" id="ARBA00023235"/>
    </source>
</evidence>
<evidence type="ECO:0000256" key="5">
    <source>
        <dbReference type="ARBA" id="ARBA00022801"/>
    </source>
</evidence>
<dbReference type="GO" id="GO:0043139">
    <property type="term" value="F:5'-3' DNA helicase activity"/>
    <property type="evidence" value="ECO:0007669"/>
    <property type="project" value="UniProtKB-EC"/>
</dbReference>
<dbReference type="GO" id="GO:0016787">
    <property type="term" value="F:hydrolase activity"/>
    <property type="evidence" value="ECO:0007669"/>
    <property type="project" value="UniProtKB-KW"/>
</dbReference>
<dbReference type="InterPro" id="IPR027417">
    <property type="entry name" value="P-loop_NTPase"/>
</dbReference>
<dbReference type="InterPro" id="IPR036185">
    <property type="entry name" value="DNA_heli_DnaB-like_N_sf"/>
</dbReference>
<dbReference type="Pfam" id="PF03796">
    <property type="entry name" value="DnaB_C"/>
    <property type="match status" value="1"/>
</dbReference>
<evidence type="ECO:0000259" key="12">
    <source>
        <dbReference type="PROSITE" id="PS51199"/>
    </source>
</evidence>
<organism evidence="13">
    <name type="scientific">marine sediment metagenome</name>
    <dbReference type="NCBI Taxonomy" id="412755"/>
    <lineage>
        <taxon>unclassified sequences</taxon>
        <taxon>metagenomes</taxon>
        <taxon>ecological metagenomes</taxon>
    </lineage>
</organism>
<keyword evidence="6" id="KW-0347">Helicase</keyword>
<dbReference type="GO" id="GO:0006269">
    <property type="term" value="P:DNA replication, synthesis of primer"/>
    <property type="evidence" value="ECO:0007669"/>
    <property type="project" value="UniProtKB-KW"/>
</dbReference>
<evidence type="ECO:0000256" key="3">
    <source>
        <dbReference type="ARBA" id="ARBA00022705"/>
    </source>
</evidence>
<accession>A0A0F9S4U2</accession>
<evidence type="ECO:0000256" key="10">
    <source>
        <dbReference type="ARBA" id="ARBA00044969"/>
    </source>
</evidence>
<evidence type="ECO:0000256" key="11">
    <source>
        <dbReference type="ARBA" id="ARBA00048954"/>
    </source>
</evidence>
<evidence type="ECO:0000256" key="8">
    <source>
        <dbReference type="ARBA" id="ARBA00023125"/>
    </source>
</evidence>
<dbReference type="AlphaFoldDB" id="A0A0F9S4U2"/>
<sequence length="441" mass="48714">MVDPAIPPHSLEAERAVLGAMLLDGDAIDVALEVLVAEDFYREAHRLIFAAISGLYAKPGSKVDELLLCDHLAAQGKLDDIGGPETLRELSYDVTSSALIESHARIVREKGALRGLIRVAREALREAMHPAADSETVIETLERKLVEIRRPGMNRTVSIGEASDLLLEDLRNGEDRRAVASTGFEDIDRTLWGFGPGQFVILAGRPSMGKSTLAVNFALNIAAAGTPVLFYSLEMEILELAANAVRKQAQMAFRDGMDINGDAAWDSVESAVEWLRDLPIYIEAPPSLTPSTLRSHARRMARQGKAGFIIVDYAQLVESPVEKGKRGGGRVEELERVSRELKRLAKELQVPVLAVAQLNREAVKDDNTEPMLYHLKGSGAFEQDSDKVIFIYRPKGQTYNLGFGEQGYQEIAIKIAKHRNGPVADRIPLKWFKSQFRFSDM</sequence>
<reference evidence="13" key="1">
    <citation type="journal article" date="2015" name="Nature">
        <title>Complex archaea that bridge the gap between prokaryotes and eukaryotes.</title>
        <authorList>
            <person name="Spang A."/>
            <person name="Saw J.H."/>
            <person name="Jorgensen S.L."/>
            <person name="Zaremba-Niedzwiedzka K."/>
            <person name="Martijn J."/>
            <person name="Lind A.E."/>
            <person name="van Eijk R."/>
            <person name="Schleper C."/>
            <person name="Guy L."/>
            <person name="Ettema T.J."/>
        </authorList>
    </citation>
    <scope>NUCLEOTIDE SEQUENCE</scope>
</reference>
<keyword evidence="9" id="KW-0413">Isomerase</keyword>
<dbReference type="InterPro" id="IPR016136">
    <property type="entry name" value="DNA_helicase_N/primase_C"/>
</dbReference>
<dbReference type="Gene3D" id="3.40.50.300">
    <property type="entry name" value="P-loop containing nucleotide triphosphate hydrolases"/>
    <property type="match status" value="1"/>
</dbReference>